<reference evidence="2" key="2">
    <citation type="submission" date="2023-05" db="EMBL/GenBank/DDBJ databases">
        <authorList>
            <consortium name="Lawrence Berkeley National Laboratory"/>
            <person name="Steindorff A."/>
            <person name="Hensen N."/>
            <person name="Bonometti L."/>
            <person name="Westerberg I."/>
            <person name="Brannstrom I.O."/>
            <person name="Guillou S."/>
            <person name="Cros-Aarteil S."/>
            <person name="Calhoun S."/>
            <person name="Haridas S."/>
            <person name="Kuo A."/>
            <person name="Mondo S."/>
            <person name="Pangilinan J."/>
            <person name="Riley R."/>
            <person name="Labutti K."/>
            <person name="Andreopoulos B."/>
            <person name="Lipzen A."/>
            <person name="Chen C."/>
            <person name="Yanf M."/>
            <person name="Daum C."/>
            <person name="Ng V."/>
            <person name="Clum A."/>
            <person name="Ohm R."/>
            <person name="Martin F."/>
            <person name="Silar P."/>
            <person name="Natvig D."/>
            <person name="Lalanne C."/>
            <person name="Gautier V."/>
            <person name="Ament-Velasquez S.L."/>
            <person name="Kruys A."/>
            <person name="Hutchinson M.I."/>
            <person name="Powell A.J."/>
            <person name="Barry K."/>
            <person name="Miller A.N."/>
            <person name="Grigoriev I.V."/>
            <person name="Debuchy R."/>
            <person name="Gladieux P."/>
            <person name="Thoren M.H."/>
            <person name="Johannesson H."/>
        </authorList>
    </citation>
    <scope>NUCLEOTIDE SEQUENCE</scope>
    <source>
        <strain evidence="2">CBS 123565</strain>
    </source>
</reference>
<evidence type="ECO:0000256" key="1">
    <source>
        <dbReference type="SAM" id="MobiDB-lite"/>
    </source>
</evidence>
<proteinExistence type="predicted"/>
<feature type="compositionally biased region" description="Basic and acidic residues" evidence="1">
    <location>
        <begin position="194"/>
        <end position="204"/>
    </location>
</feature>
<dbReference type="AlphaFoldDB" id="A0AAN6Z9G7"/>
<feature type="compositionally biased region" description="Low complexity" evidence="1">
    <location>
        <begin position="168"/>
        <end position="177"/>
    </location>
</feature>
<accession>A0AAN6Z9G7</accession>
<feature type="compositionally biased region" description="Basic and acidic residues" evidence="1">
    <location>
        <begin position="256"/>
        <end position="272"/>
    </location>
</feature>
<sequence length="380" mass="40823">MPSATPQPRLQKRASFRDRLKAWQKAPPSLDTATDQVAPRSVYQPKHAAADFSRLAVSPTSQTRARPRPMQTLAEDDGAAARGPHSSSQRRSPRADGPPTAKRHSGSGSGSGSNAGKRQSYALVDDPFAASQAAAHVPVNPWPVSWTPGVQCATQTKETSPPSPVPQPTTTQAPAAANHRPPPSDYELFLARAEAQDRARREQLLRSVSQRSAAARVKPDPHRQFAAATGRTSSEAGTSEHRRGGAAMAVSGEQTLARDHRAQRREREEERRRPSKGHARHASGSSGVVAGVRGGSGDDARGGGVRRRETSPPVLQAAQAHVWLPRRSEPGHQAVGDGVEGGGHRAHPPRTLRRQASLTQRFVEYIRPSKLGSRVETLVE</sequence>
<evidence type="ECO:0000313" key="2">
    <source>
        <dbReference type="EMBL" id="KAK4130042.1"/>
    </source>
</evidence>
<gene>
    <name evidence="2" type="ORF">BT67DRAFT_392206</name>
</gene>
<comment type="caution">
    <text evidence="2">The sequence shown here is derived from an EMBL/GenBank/DDBJ whole genome shotgun (WGS) entry which is preliminary data.</text>
</comment>
<feature type="region of interest" description="Disordered" evidence="1">
    <location>
        <begin position="1"/>
        <end position="120"/>
    </location>
</feature>
<feature type="compositionally biased region" description="Basic and acidic residues" evidence="1">
    <location>
        <begin position="296"/>
        <end position="310"/>
    </location>
</feature>
<dbReference type="Proteomes" id="UP001304895">
    <property type="component" value="Unassembled WGS sequence"/>
</dbReference>
<keyword evidence="3" id="KW-1185">Reference proteome</keyword>
<dbReference type="EMBL" id="MU853444">
    <property type="protein sequence ID" value="KAK4130042.1"/>
    <property type="molecule type" value="Genomic_DNA"/>
</dbReference>
<evidence type="ECO:0000313" key="3">
    <source>
        <dbReference type="Proteomes" id="UP001304895"/>
    </source>
</evidence>
<protein>
    <submittedName>
        <fullName evidence="2">Uncharacterized protein</fullName>
    </submittedName>
</protein>
<organism evidence="2 3">
    <name type="scientific">Trichocladium antarcticum</name>
    <dbReference type="NCBI Taxonomy" id="1450529"/>
    <lineage>
        <taxon>Eukaryota</taxon>
        <taxon>Fungi</taxon>
        <taxon>Dikarya</taxon>
        <taxon>Ascomycota</taxon>
        <taxon>Pezizomycotina</taxon>
        <taxon>Sordariomycetes</taxon>
        <taxon>Sordariomycetidae</taxon>
        <taxon>Sordariales</taxon>
        <taxon>Chaetomiaceae</taxon>
        <taxon>Trichocladium</taxon>
    </lineage>
</organism>
<name>A0AAN6Z9G7_9PEZI</name>
<feature type="compositionally biased region" description="Low complexity" evidence="1">
    <location>
        <begin position="282"/>
        <end position="291"/>
    </location>
</feature>
<reference evidence="2" key="1">
    <citation type="journal article" date="2023" name="Mol. Phylogenet. Evol.">
        <title>Genome-scale phylogeny and comparative genomics of the fungal order Sordariales.</title>
        <authorList>
            <person name="Hensen N."/>
            <person name="Bonometti L."/>
            <person name="Westerberg I."/>
            <person name="Brannstrom I.O."/>
            <person name="Guillou S."/>
            <person name="Cros-Aarteil S."/>
            <person name="Calhoun S."/>
            <person name="Haridas S."/>
            <person name="Kuo A."/>
            <person name="Mondo S."/>
            <person name="Pangilinan J."/>
            <person name="Riley R."/>
            <person name="LaButti K."/>
            <person name="Andreopoulos B."/>
            <person name="Lipzen A."/>
            <person name="Chen C."/>
            <person name="Yan M."/>
            <person name="Daum C."/>
            <person name="Ng V."/>
            <person name="Clum A."/>
            <person name="Steindorff A."/>
            <person name="Ohm R.A."/>
            <person name="Martin F."/>
            <person name="Silar P."/>
            <person name="Natvig D.O."/>
            <person name="Lalanne C."/>
            <person name="Gautier V."/>
            <person name="Ament-Velasquez S.L."/>
            <person name="Kruys A."/>
            <person name="Hutchinson M.I."/>
            <person name="Powell A.J."/>
            <person name="Barry K."/>
            <person name="Miller A.N."/>
            <person name="Grigoriev I.V."/>
            <person name="Debuchy R."/>
            <person name="Gladieux P."/>
            <person name="Hiltunen Thoren M."/>
            <person name="Johannesson H."/>
        </authorList>
    </citation>
    <scope>NUCLEOTIDE SEQUENCE</scope>
    <source>
        <strain evidence="2">CBS 123565</strain>
    </source>
</reference>
<feature type="region of interest" description="Disordered" evidence="1">
    <location>
        <begin position="139"/>
        <end position="352"/>
    </location>
</feature>